<dbReference type="Proteomes" id="UP000779809">
    <property type="component" value="Unassembled WGS sequence"/>
</dbReference>
<feature type="transmembrane region" description="Helical" evidence="8">
    <location>
        <begin position="106"/>
        <end position="124"/>
    </location>
</feature>
<dbReference type="InterPro" id="IPR005614">
    <property type="entry name" value="NrfD-like"/>
</dbReference>
<keyword evidence="5 8" id="KW-1133">Transmembrane helix</keyword>
<dbReference type="InterPro" id="IPR052049">
    <property type="entry name" value="Electron_transfer_protein"/>
</dbReference>
<comment type="subcellular location">
    <subcellularLocation>
        <location evidence="1">Cell membrane</location>
        <topology evidence="1">Multi-pass membrane protein</topology>
    </subcellularLocation>
</comment>
<feature type="transmembrane region" description="Helical" evidence="8">
    <location>
        <begin position="144"/>
        <end position="165"/>
    </location>
</feature>
<evidence type="ECO:0000256" key="7">
    <source>
        <dbReference type="SAM" id="MobiDB-lite"/>
    </source>
</evidence>
<comment type="similarity">
    <text evidence="2">Belongs to the NrfD family.</text>
</comment>
<dbReference type="PANTHER" id="PTHR34856">
    <property type="entry name" value="PROTEIN NRFD"/>
    <property type="match status" value="1"/>
</dbReference>
<dbReference type="AlphaFoldDB" id="A0A932ENQ1"/>
<reference evidence="9" key="1">
    <citation type="submission" date="2020-07" db="EMBL/GenBank/DDBJ databases">
        <title>Huge and variable diversity of episymbiotic CPR bacteria and DPANN archaea in groundwater ecosystems.</title>
        <authorList>
            <person name="He C.Y."/>
            <person name="Keren R."/>
            <person name="Whittaker M."/>
            <person name="Farag I.F."/>
            <person name="Doudna J."/>
            <person name="Cate J.H.D."/>
            <person name="Banfield J.F."/>
        </authorList>
    </citation>
    <scope>NUCLEOTIDE SEQUENCE</scope>
    <source>
        <strain evidence="9">NC_groundwater_580_Pr5_B-0.1um_64_19</strain>
    </source>
</reference>
<dbReference type="PANTHER" id="PTHR34856:SF2">
    <property type="entry name" value="PROTEIN NRFD"/>
    <property type="match status" value="1"/>
</dbReference>
<gene>
    <name evidence="9" type="primary">nrfD</name>
    <name evidence="9" type="ORF">HYX28_02065</name>
</gene>
<dbReference type="EMBL" id="JACPNR010000004">
    <property type="protein sequence ID" value="MBI2677549.1"/>
    <property type="molecule type" value="Genomic_DNA"/>
</dbReference>
<proteinExistence type="inferred from homology"/>
<dbReference type="GO" id="GO:0005886">
    <property type="term" value="C:plasma membrane"/>
    <property type="evidence" value="ECO:0007669"/>
    <property type="project" value="UniProtKB-SubCell"/>
</dbReference>
<evidence type="ECO:0000256" key="5">
    <source>
        <dbReference type="ARBA" id="ARBA00022989"/>
    </source>
</evidence>
<feature type="transmembrane region" description="Helical" evidence="8">
    <location>
        <begin position="185"/>
        <end position="209"/>
    </location>
</feature>
<evidence type="ECO:0000313" key="10">
    <source>
        <dbReference type="Proteomes" id="UP000779809"/>
    </source>
</evidence>
<organism evidence="9 10">
    <name type="scientific">Candidatus Korobacter versatilis</name>
    <dbReference type="NCBI Taxonomy" id="658062"/>
    <lineage>
        <taxon>Bacteria</taxon>
        <taxon>Pseudomonadati</taxon>
        <taxon>Acidobacteriota</taxon>
        <taxon>Terriglobia</taxon>
        <taxon>Terriglobales</taxon>
        <taxon>Candidatus Korobacteraceae</taxon>
        <taxon>Candidatus Korobacter</taxon>
    </lineage>
</organism>
<dbReference type="Pfam" id="PF03916">
    <property type="entry name" value="NrfD"/>
    <property type="match status" value="1"/>
</dbReference>
<protein>
    <submittedName>
        <fullName evidence="9">Polysulfide reductase NrfD</fullName>
    </submittedName>
</protein>
<comment type="caution">
    <text evidence="9">The sequence shown here is derived from an EMBL/GenBank/DDBJ whole genome shotgun (WGS) entry which is preliminary data.</text>
</comment>
<sequence>MSIGPKPPRQSRLPDAASEARLLELRREAEQRGMVTSAGAKPAGAPFPQASPEAGYYGMPLLKKPGWSWEVPVYFFVGGAAGAAAVIGAMANWTGADKRLVRDARWVASLGGPISTGLLISDLGRPARFLNMLRVFKVQSPMSVGAWTLSAFASASAASAFAEAVDRRFGGLMPVRVLGNAAEALAASTGVVMSSYTGVLIGATVIPVWNENVRTLPLHFAASGVGSAVSVLELMGHDDSTALNTLGIGAAAYEAYEGLHIETHPTAANEPLRAGVSGWVTRSGGVLSGPVPLLLRLAALSTRGETARNFRRAAAMSTLVGSFITRVAWIMAGHASSKDYRLPLERGGAKQRQELPPRSRQQEKELLPRERPDKPHGISK</sequence>
<evidence type="ECO:0000256" key="1">
    <source>
        <dbReference type="ARBA" id="ARBA00004651"/>
    </source>
</evidence>
<feature type="region of interest" description="Disordered" evidence="7">
    <location>
        <begin position="342"/>
        <end position="380"/>
    </location>
</feature>
<feature type="transmembrane region" description="Helical" evidence="8">
    <location>
        <begin position="73"/>
        <end position="94"/>
    </location>
</feature>
<name>A0A932ENQ1_9BACT</name>
<keyword evidence="3" id="KW-1003">Cell membrane</keyword>
<evidence type="ECO:0000256" key="6">
    <source>
        <dbReference type="ARBA" id="ARBA00023136"/>
    </source>
</evidence>
<keyword evidence="6 8" id="KW-0472">Membrane</keyword>
<evidence type="ECO:0000256" key="8">
    <source>
        <dbReference type="SAM" id="Phobius"/>
    </source>
</evidence>
<evidence type="ECO:0000313" key="9">
    <source>
        <dbReference type="EMBL" id="MBI2677549.1"/>
    </source>
</evidence>
<evidence type="ECO:0000256" key="4">
    <source>
        <dbReference type="ARBA" id="ARBA00022692"/>
    </source>
</evidence>
<evidence type="ECO:0000256" key="2">
    <source>
        <dbReference type="ARBA" id="ARBA00008929"/>
    </source>
</evidence>
<evidence type="ECO:0000256" key="3">
    <source>
        <dbReference type="ARBA" id="ARBA00022475"/>
    </source>
</evidence>
<keyword evidence="4 8" id="KW-0812">Transmembrane</keyword>
<dbReference type="Gene3D" id="1.20.1630.10">
    <property type="entry name" value="Formate dehydrogenase/DMSO reductase domain"/>
    <property type="match status" value="1"/>
</dbReference>
<accession>A0A932ENQ1</accession>